<evidence type="ECO:0000313" key="2">
    <source>
        <dbReference type="Proteomes" id="UP001151760"/>
    </source>
</evidence>
<evidence type="ECO:0000313" key="1">
    <source>
        <dbReference type="EMBL" id="GJT45972.1"/>
    </source>
</evidence>
<protein>
    <submittedName>
        <fullName evidence="1">Uncharacterized protein</fullName>
    </submittedName>
</protein>
<sequence length="210" mass="23363">MSPAFKAFEIIHHQKHVGLTSKNVLKPPAVRNLRLVDALHRLQNRPLVFKEERKLSYGDQYLQVGNGTQAVVEAIGMFDLVLPSGLVLKLNNCYYAPSIVRGVVSLSCLLDLGFHHTIASNGISVSLNGGSLIGDNHMEICMECDEFVLIKGLGLRGVWRFSLKEDLIISRISMERLCSRDDHMDTLLLEITRGNFQVVEPESMGFSIGT</sequence>
<reference evidence="1" key="2">
    <citation type="submission" date="2022-01" db="EMBL/GenBank/DDBJ databases">
        <authorList>
            <person name="Yamashiro T."/>
            <person name="Shiraishi A."/>
            <person name="Satake H."/>
            <person name="Nakayama K."/>
        </authorList>
    </citation>
    <scope>NUCLEOTIDE SEQUENCE</scope>
</reference>
<name>A0ABQ5E535_9ASTR</name>
<dbReference type="Proteomes" id="UP001151760">
    <property type="component" value="Unassembled WGS sequence"/>
</dbReference>
<keyword evidence="2" id="KW-1185">Reference proteome</keyword>
<dbReference type="EMBL" id="BQNB010015945">
    <property type="protein sequence ID" value="GJT45972.1"/>
    <property type="molecule type" value="Genomic_DNA"/>
</dbReference>
<comment type="caution">
    <text evidence="1">The sequence shown here is derived from an EMBL/GenBank/DDBJ whole genome shotgun (WGS) entry which is preliminary data.</text>
</comment>
<accession>A0ABQ5E535</accession>
<proteinExistence type="predicted"/>
<gene>
    <name evidence="1" type="ORF">Tco_0954687</name>
</gene>
<organism evidence="1 2">
    <name type="scientific">Tanacetum coccineum</name>
    <dbReference type="NCBI Taxonomy" id="301880"/>
    <lineage>
        <taxon>Eukaryota</taxon>
        <taxon>Viridiplantae</taxon>
        <taxon>Streptophyta</taxon>
        <taxon>Embryophyta</taxon>
        <taxon>Tracheophyta</taxon>
        <taxon>Spermatophyta</taxon>
        <taxon>Magnoliopsida</taxon>
        <taxon>eudicotyledons</taxon>
        <taxon>Gunneridae</taxon>
        <taxon>Pentapetalae</taxon>
        <taxon>asterids</taxon>
        <taxon>campanulids</taxon>
        <taxon>Asterales</taxon>
        <taxon>Asteraceae</taxon>
        <taxon>Asteroideae</taxon>
        <taxon>Anthemideae</taxon>
        <taxon>Anthemidinae</taxon>
        <taxon>Tanacetum</taxon>
    </lineage>
</organism>
<reference evidence="1" key="1">
    <citation type="journal article" date="2022" name="Int. J. Mol. Sci.">
        <title>Draft Genome of Tanacetum Coccineum: Genomic Comparison of Closely Related Tanacetum-Family Plants.</title>
        <authorList>
            <person name="Yamashiro T."/>
            <person name="Shiraishi A."/>
            <person name="Nakayama K."/>
            <person name="Satake H."/>
        </authorList>
    </citation>
    <scope>NUCLEOTIDE SEQUENCE</scope>
</reference>